<dbReference type="AlphaFoldDB" id="A0A084EWX4"/>
<accession>A0A084EWX4</accession>
<gene>
    <name evidence="2" type="ORF">UDIV_5950</name>
</gene>
<dbReference type="EMBL" id="JFDP01000072">
    <property type="protein sequence ID" value="KEZ22466.1"/>
    <property type="molecule type" value="Genomic_DNA"/>
</dbReference>
<evidence type="ECO:0000313" key="2">
    <source>
        <dbReference type="EMBL" id="KEZ22466.1"/>
    </source>
</evidence>
<organism evidence="2 3">
    <name type="scientific">Ureaplasma diversum NCTC 246</name>
    <dbReference type="NCBI Taxonomy" id="1188241"/>
    <lineage>
        <taxon>Bacteria</taxon>
        <taxon>Bacillati</taxon>
        <taxon>Mycoplasmatota</taxon>
        <taxon>Mycoplasmoidales</taxon>
        <taxon>Mycoplasmoidaceae</taxon>
        <taxon>Ureaplasma</taxon>
    </lineage>
</organism>
<keyword evidence="1" id="KW-0732">Signal</keyword>
<evidence type="ECO:0000256" key="1">
    <source>
        <dbReference type="SAM" id="SignalP"/>
    </source>
</evidence>
<protein>
    <recommendedName>
        <fullName evidence="4">Multiple banded antigen</fullName>
    </recommendedName>
</protein>
<feature type="signal peptide" evidence="1">
    <location>
        <begin position="1"/>
        <end position="35"/>
    </location>
</feature>
<dbReference type="Proteomes" id="UP000028537">
    <property type="component" value="Unassembled WGS sequence"/>
</dbReference>
<evidence type="ECO:0008006" key="4">
    <source>
        <dbReference type="Google" id="ProtNLM"/>
    </source>
</evidence>
<evidence type="ECO:0000313" key="3">
    <source>
        <dbReference type="Proteomes" id="UP000028537"/>
    </source>
</evidence>
<reference evidence="2 3" key="1">
    <citation type="submission" date="2014-02" db="EMBL/GenBank/DDBJ databases">
        <title>Genome sequence of Ureaplasma diversum strain 246.</title>
        <authorList>
            <person name="Sirand-Pugnet P."/>
            <person name="Breton M."/>
            <person name="Dordet-Frisoni E."/>
            <person name="Baranowski E."/>
            <person name="Barre A."/>
            <person name="Couture C."/>
            <person name="Dupuy V."/>
            <person name="Gaurivaud P."/>
            <person name="Jacob D."/>
            <person name="Lemaitre C."/>
            <person name="Manso-Silvan L."/>
            <person name="Nikolski M."/>
            <person name="Nouvel L.-X."/>
            <person name="Poumarat F."/>
            <person name="Tardy F."/>
            <person name="Thebault P."/>
            <person name="Theil S."/>
            <person name="Citti C."/>
            <person name="Thiaucourt F."/>
            <person name="Blanchard A."/>
        </authorList>
    </citation>
    <scope>NUCLEOTIDE SEQUENCE [LARGE SCALE GENOMIC DNA]</scope>
    <source>
        <strain evidence="2 3">NCTC 246</strain>
    </source>
</reference>
<comment type="caution">
    <text evidence="2">The sequence shown here is derived from an EMBL/GenBank/DDBJ whole genome shotgun (WGS) entry which is preliminary data.</text>
</comment>
<name>A0A084EWX4_9BACT</name>
<feature type="chain" id="PRO_5001774898" description="Multiple banded antigen" evidence="1">
    <location>
        <begin position="36"/>
        <end position="72"/>
    </location>
</feature>
<sequence>MFNMKFFKNKNRKLFALLGAATLSGFIGLTTLVSANKYQENKADSNKAIKKNVSYSLNFNTEINLEKKCFIN</sequence>
<proteinExistence type="predicted"/>
<keyword evidence="3" id="KW-1185">Reference proteome</keyword>